<gene>
    <name evidence="1" type="ORF">ACFO4O_12980</name>
</gene>
<dbReference type="EMBL" id="JBHSGU010000005">
    <property type="protein sequence ID" value="MFC4701080.1"/>
    <property type="molecule type" value="Genomic_DNA"/>
</dbReference>
<accession>A0ABV9LZK5</accession>
<evidence type="ECO:0008006" key="3">
    <source>
        <dbReference type="Google" id="ProtNLM"/>
    </source>
</evidence>
<comment type="caution">
    <text evidence="1">The sequence shown here is derived from an EMBL/GenBank/DDBJ whole genome shotgun (WGS) entry which is preliminary data.</text>
</comment>
<reference evidence="2" key="1">
    <citation type="journal article" date="2019" name="Int. J. Syst. Evol. Microbiol.">
        <title>The Global Catalogue of Microorganisms (GCM) 10K type strain sequencing project: providing services to taxonomists for standard genome sequencing and annotation.</title>
        <authorList>
            <consortium name="The Broad Institute Genomics Platform"/>
            <consortium name="The Broad Institute Genome Sequencing Center for Infectious Disease"/>
            <person name="Wu L."/>
            <person name="Ma J."/>
        </authorList>
    </citation>
    <scope>NUCLEOTIDE SEQUENCE [LARGE SCALE GENOMIC DNA]</scope>
    <source>
        <strain evidence="2">KACC 12507</strain>
    </source>
</reference>
<evidence type="ECO:0000313" key="2">
    <source>
        <dbReference type="Proteomes" id="UP001595897"/>
    </source>
</evidence>
<dbReference type="Proteomes" id="UP001595897">
    <property type="component" value="Unassembled WGS sequence"/>
</dbReference>
<name>A0ABV9LZK5_9ALTE</name>
<proteinExistence type="predicted"/>
<evidence type="ECO:0000313" key="1">
    <source>
        <dbReference type="EMBL" id="MFC4701080.1"/>
    </source>
</evidence>
<dbReference type="RefSeq" id="WP_382409197.1">
    <property type="nucleotide sequence ID" value="NZ_JBHSGU010000005.1"/>
</dbReference>
<organism evidence="1 2">
    <name type="scientific">Glaciecola siphonariae</name>
    <dbReference type="NCBI Taxonomy" id="521012"/>
    <lineage>
        <taxon>Bacteria</taxon>
        <taxon>Pseudomonadati</taxon>
        <taxon>Pseudomonadota</taxon>
        <taxon>Gammaproteobacteria</taxon>
        <taxon>Alteromonadales</taxon>
        <taxon>Alteromonadaceae</taxon>
        <taxon>Glaciecola</taxon>
    </lineage>
</organism>
<sequence length="116" mass="12465">MEPNNSGDGKLRLAASEQAEIAKIKADPTTVGYAVVTKRGDELESQDLWEDTAPIMSNLSDIADQIGENLGEESPCRLIVSESVDFELTSVFMESAHVIALKRKTRSAIGGTRNAG</sequence>
<protein>
    <recommendedName>
        <fullName evidence="3">Roadblock/LAMTOR2 domain-containing protein</fullName>
    </recommendedName>
</protein>
<keyword evidence="2" id="KW-1185">Reference proteome</keyword>